<evidence type="ECO:0000313" key="2">
    <source>
        <dbReference type="EMBL" id="KKS46329.1"/>
    </source>
</evidence>
<reference evidence="2 3" key="1">
    <citation type="journal article" date="2015" name="Nature">
        <title>rRNA introns, odd ribosomes, and small enigmatic genomes across a large radiation of phyla.</title>
        <authorList>
            <person name="Brown C.T."/>
            <person name="Hug L.A."/>
            <person name="Thomas B.C."/>
            <person name="Sharon I."/>
            <person name="Castelle C.J."/>
            <person name="Singh A."/>
            <person name="Wilkins M.J."/>
            <person name="Williams K.H."/>
            <person name="Banfield J.F."/>
        </authorList>
    </citation>
    <scope>NUCLEOTIDE SEQUENCE [LARGE SCALE GENOMIC DNA]</scope>
</reference>
<dbReference type="AlphaFoldDB" id="A0A0G0ZCD5"/>
<proteinExistence type="predicted"/>
<name>A0A0G0ZCD5_9BACT</name>
<evidence type="ECO:0000256" key="1">
    <source>
        <dbReference type="SAM" id="Phobius"/>
    </source>
</evidence>
<protein>
    <submittedName>
        <fullName evidence="2">Uncharacterized protein</fullName>
    </submittedName>
</protein>
<dbReference type="Proteomes" id="UP000034320">
    <property type="component" value="Unassembled WGS sequence"/>
</dbReference>
<sequence>MHKLLKAIFALLLVLTIGEIIYYFIITKQIKFPLGKSNLTPSISVTPAIHPDTLSMFAKYAYDPNSKITVKTEFQTKIKDIAYDGRESGGSFYPFAMELITSNGREFWMLFPDYLYKKVKVFSKSGDNLKPIKTGELKVGDNVQLNETYNPYFSPLDPQQAESYEIYKIE</sequence>
<keyword evidence="1" id="KW-0812">Transmembrane</keyword>
<evidence type="ECO:0000313" key="3">
    <source>
        <dbReference type="Proteomes" id="UP000034320"/>
    </source>
</evidence>
<gene>
    <name evidence="2" type="ORF">UV09_C0018G0005</name>
</gene>
<feature type="transmembrane region" description="Helical" evidence="1">
    <location>
        <begin position="7"/>
        <end position="26"/>
    </location>
</feature>
<organism evidence="2 3">
    <name type="scientific">Candidatus Gottesmanbacteria bacterium GW2011_GWA2_42_18</name>
    <dbReference type="NCBI Taxonomy" id="1618442"/>
    <lineage>
        <taxon>Bacteria</taxon>
        <taxon>Candidatus Gottesmaniibacteriota</taxon>
    </lineage>
</organism>
<keyword evidence="1" id="KW-1133">Transmembrane helix</keyword>
<accession>A0A0G0ZCD5</accession>
<dbReference type="EMBL" id="LCDD01000018">
    <property type="protein sequence ID" value="KKS46329.1"/>
    <property type="molecule type" value="Genomic_DNA"/>
</dbReference>
<keyword evidence="1" id="KW-0472">Membrane</keyword>
<comment type="caution">
    <text evidence="2">The sequence shown here is derived from an EMBL/GenBank/DDBJ whole genome shotgun (WGS) entry which is preliminary data.</text>
</comment>